<keyword evidence="1" id="KW-0732">Signal</keyword>
<dbReference type="PANTHER" id="PTHR43881">
    <property type="entry name" value="GAMMA-GLUTAMYLTRANSPEPTIDASE (AFU_ORTHOLOGUE AFUA_4G13580)"/>
    <property type="match status" value="1"/>
</dbReference>
<keyword evidence="2" id="KW-0012">Acyltransferase</keyword>
<proteinExistence type="predicted"/>
<dbReference type="PRINTS" id="PR01210">
    <property type="entry name" value="GGTRANSPTASE"/>
</dbReference>
<dbReference type="InterPro" id="IPR052896">
    <property type="entry name" value="GGT-like_enzyme"/>
</dbReference>
<keyword evidence="3" id="KW-1185">Reference proteome</keyword>
<protein>
    <submittedName>
        <fullName evidence="2">Gamma-glutamyltransferase</fullName>
        <ecNumber evidence="2">2.3.2.2</ecNumber>
    </submittedName>
</protein>
<reference evidence="2 3" key="1">
    <citation type="submission" date="2024-01" db="EMBL/GenBank/DDBJ databases">
        <title>Uliginosibacterium soil sp. nov.</title>
        <authorList>
            <person name="Lv Y."/>
        </authorList>
    </citation>
    <scope>NUCLEOTIDE SEQUENCE [LARGE SCALE GENOMIC DNA]</scope>
    <source>
        <strain evidence="2 3">H3</strain>
    </source>
</reference>
<dbReference type="Pfam" id="PF01019">
    <property type="entry name" value="G_glu_transpept"/>
    <property type="match status" value="1"/>
</dbReference>
<dbReference type="Gene3D" id="1.10.246.130">
    <property type="match status" value="1"/>
</dbReference>
<evidence type="ECO:0000256" key="1">
    <source>
        <dbReference type="SAM" id="SignalP"/>
    </source>
</evidence>
<dbReference type="SUPFAM" id="SSF56235">
    <property type="entry name" value="N-terminal nucleophile aminohydrolases (Ntn hydrolases)"/>
    <property type="match status" value="1"/>
</dbReference>
<comment type="caution">
    <text evidence="2">The sequence shown here is derived from an EMBL/GenBank/DDBJ whole genome shotgun (WGS) entry which is preliminary data.</text>
</comment>
<dbReference type="EMBL" id="JAYXHS010000002">
    <property type="protein sequence ID" value="MEC5386629.1"/>
    <property type="molecule type" value="Genomic_DNA"/>
</dbReference>
<gene>
    <name evidence="2" type="ORF">VVD49_12910</name>
</gene>
<sequence length="531" mass="55985">MLKATMARGGMLSAPHHLAAQSGAAVLREGGNAVEAMIAAAATIAVVYPHMNGIGGDGFWLIAEPGRAPVAIRACGPAAQLASREFFAAHGDTVIPTRGPRAAITVAGAIGGWQLAQAEATRLGGRMPLPRLLADAIHHAQTGVPVTRSQAHLTQTKWHELRHVPGFAGTFAPDFASSGLPAIGATQRLPRLAATLGQLAAAGLDDFYRGDVARSMARELEAVGSPLCLADLEAYRAATVMPLSVQLGVGKVFNQPPPTQGVSALAILGIFDQLGVRDAESFAHVHGLVEATKRAFRWRNANVGDPSFMQGDAQQFLSPDSLIREANAIDTQRAAPWPDIAKPGDTIWMGAADSRGCVVSYIQSVYWEFGCGVVLDESGVQWQNRGSSFTLHDGPNALLPGRLPFHTLNPSLAQLKDGRVIAYGTMGGEGQPQTQAALFTRHVLFGQDLQAAVSAPRWLLGRTWGEESTNLKLESRFAPALVDALCAAGHDIQMLGEFEDTMGHAGAVSFHRDGLIEGASDPRADGFCAAC</sequence>
<dbReference type="InterPro" id="IPR043138">
    <property type="entry name" value="GGT_lsub"/>
</dbReference>
<dbReference type="GO" id="GO:0103068">
    <property type="term" value="F:leukotriene C4 gamma-glutamyl transferase activity"/>
    <property type="evidence" value="ECO:0007669"/>
    <property type="project" value="UniProtKB-EC"/>
</dbReference>
<dbReference type="PANTHER" id="PTHR43881:SF5">
    <property type="entry name" value="GAMMA-GLUTAMYLTRANSPEPTIDASE"/>
    <property type="match status" value="1"/>
</dbReference>
<evidence type="ECO:0000313" key="3">
    <source>
        <dbReference type="Proteomes" id="UP001331561"/>
    </source>
</evidence>
<dbReference type="EC" id="2.3.2.2" evidence="2"/>
<accession>A0ABU6K4S9</accession>
<organism evidence="2 3">
    <name type="scientific">Uliginosibacterium silvisoli</name>
    <dbReference type="NCBI Taxonomy" id="3114758"/>
    <lineage>
        <taxon>Bacteria</taxon>
        <taxon>Pseudomonadati</taxon>
        <taxon>Pseudomonadota</taxon>
        <taxon>Betaproteobacteria</taxon>
        <taxon>Rhodocyclales</taxon>
        <taxon>Zoogloeaceae</taxon>
        <taxon>Uliginosibacterium</taxon>
    </lineage>
</organism>
<feature type="chain" id="PRO_5045139277" evidence="1">
    <location>
        <begin position="20"/>
        <end position="531"/>
    </location>
</feature>
<name>A0ABU6K4S9_9RHOO</name>
<keyword evidence="2" id="KW-0808">Transferase</keyword>
<feature type="signal peptide" evidence="1">
    <location>
        <begin position="1"/>
        <end position="19"/>
    </location>
</feature>
<dbReference type="InterPro" id="IPR029055">
    <property type="entry name" value="Ntn_hydrolases_N"/>
</dbReference>
<dbReference type="InterPro" id="IPR043137">
    <property type="entry name" value="GGT_ssub_C"/>
</dbReference>
<dbReference type="Gene3D" id="3.60.20.40">
    <property type="match status" value="1"/>
</dbReference>
<evidence type="ECO:0000313" key="2">
    <source>
        <dbReference type="EMBL" id="MEC5386629.1"/>
    </source>
</evidence>
<dbReference type="Proteomes" id="UP001331561">
    <property type="component" value="Unassembled WGS sequence"/>
</dbReference>
<dbReference type="RefSeq" id="WP_327599588.1">
    <property type="nucleotide sequence ID" value="NZ_JAYXHS010000002.1"/>
</dbReference>